<dbReference type="EMBL" id="KB445553">
    <property type="protein sequence ID" value="EMC97960.1"/>
    <property type="molecule type" value="Genomic_DNA"/>
</dbReference>
<organism evidence="1 2">
    <name type="scientific">Baudoinia panamericana (strain UAMH 10762)</name>
    <name type="common">Angels' share fungus</name>
    <name type="synonym">Baudoinia compniacensis (strain UAMH 10762)</name>
    <dbReference type="NCBI Taxonomy" id="717646"/>
    <lineage>
        <taxon>Eukaryota</taxon>
        <taxon>Fungi</taxon>
        <taxon>Dikarya</taxon>
        <taxon>Ascomycota</taxon>
        <taxon>Pezizomycotina</taxon>
        <taxon>Dothideomycetes</taxon>
        <taxon>Dothideomycetidae</taxon>
        <taxon>Mycosphaerellales</taxon>
        <taxon>Teratosphaeriaceae</taxon>
        <taxon>Baudoinia</taxon>
    </lineage>
</organism>
<dbReference type="Pfam" id="PF04031">
    <property type="entry name" value="Las1"/>
    <property type="match status" value="1"/>
</dbReference>
<dbReference type="GO" id="GO:0090730">
    <property type="term" value="C:Las1 complex"/>
    <property type="evidence" value="ECO:0007669"/>
    <property type="project" value="InterPro"/>
</dbReference>
<evidence type="ECO:0008006" key="3">
    <source>
        <dbReference type="Google" id="ProtNLM"/>
    </source>
</evidence>
<dbReference type="STRING" id="717646.M2NG44"/>
<dbReference type="HOGENOM" id="CLU_019519_0_0_1"/>
<protein>
    <recommendedName>
        <fullName evidence="3">Las1-like protein</fullName>
    </recommendedName>
</protein>
<name>M2NG44_BAUPA</name>
<dbReference type="AlphaFoldDB" id="M2NG44"/>
<accession>M2NG44</accession>
<dbReference type="GO" id="GO:0000460">
    <property type="term" value="P:maturation of 5.8S rRNA"/>
    <property type="evidence" value="ECO:0007669"/>
    <property type="project" value="TreeGrafter"/>
</dbReference>
<dbReference type="PANTHER" id="PTHR15002:SF0">
    <property type="entry name" value="RIBOSOMAL BIOGENESIS PROTEIN LAS1L"/>
    <property type="match status" value="1"/>
</dbReference>
<gene>
    <name evidence="1" type="ORF">BAUCODRAFT_409261</name>
</gene>
<proteinExistence type="predicted"/>
<dbReference type="GeneID" id="19114039"/>
<sequence length="429" mass="48271">MVQYAVTPWRQHHDLLAVRAQLYSTDDNESLDVTADIAILDQARKRAVDRVHAWKMRGNLPHAVESTALLVDAILHYRQGNAQPSQFAIRAVYTAAFTRFVTGFCDIGRARENRLDPRSMLQIAQQIGMPLHFVALRHEATHEELPSLPRLVATTQEALDWLWNMYWTKLEELADSGEGVRDAGKSASREEARRLLKAFRAARKEALKHKKAQSSDHLAEVDAFCKQFRMLCDTSETRTGIVAGVLVNEKLLFPSSRELGSSMSGAFIMWDDFLRAIDEDRGAFIPAVIRQLLDKLTTTDTLLQPKDDPGSEAYCLWLMHLLNTSAQGVRNDAMRLCCLYPGHWTHRLGQHLLVHGDTSFVEDWQDFFMVSVLDLDEHLKAQLSPDDRGIEYTSTTNASMKNGPNADDSLGGGWRRALLPPQVPIGVVS</sequence>
<evidence type="ECO:0000313" key="2">
    <source>
        <dbReference type="Proteomes" id="UP000011761"/>
    </source>
</evidence>
<dbReference type="RefSeq" id="XP_007674819.1">
    <property type="nucleotide sequence ID" value="XM_007676629.1"/>
</dbReference>
<keyword evidence="2" id="KW-1185">Reference proteome</keyword>
<dbReference type="PANTHER" id="PTHR15002">
    <property type="entry name" value="RIBOSOMAL BIOGENESIS PROTEIN LAS1L"/>
    <property type="match status" value="1"/>
</dbReference>
<dbReference type="GO" id="GO:0030687">
    <property type="term" value="C:preribosome, large subunit precursor"/>
    <property type="evidence" value="ECO:0007669"/>
    <property type="project" value="TreeGrafter"/>
</dbReference>
<reference evidence="1 2" key="1">
    <citation type="journal article" date="2012" name="PLoS Pathog.">
        <title>Diverse lifestyles and strategies of plant pathogenesis encoded in the genomes of eighteen Dothideomycetes fungi.</title>
        <authorList>
            <person name="Ohm R.A."/>
            <person name="Feau N."/>
            <person name="Henrissat B."/>
            <person name="Schoch C.L."/>
            <person name="Horwitz B.A."/>
            <person name="Barry K.W."/>
            <person name="Condon B.J."/>
            <person name="Copeland A.C."/>
            <person name="Dhillon B."/>
            <person name="Glaser F."/>
            <person name="Hesse C.N."/>
            <person name="Kosti I."/>
            <person name="LaButti K."/>
            <person name="Lindquist E.A."/>
            <person name="Lucas S."/>
            <person name="Salamov A.A."/>
            <person name="Bradshaw R.E."/>
            <person name="Ciuffetti L."/>
            <person name="Hamelin R.C."/>
            <person name="Kema G.H.J."/>
            <person name="Lawrence C."/>
            <person name="Scott J.A."/>
            <person name="Spatafora J.W."/>
            <person name="Turgeon B.G."/>
            <person name="de Wit P.J.G.M."/>
            <person name="Zhong S."/>
            <person name="Goodwin S.B."/>
            <person name="Grigoriev I.V."/>
        </authorList>
    </citation>
    <scope>NUCLEOTIDE SEQUENCE [LARGE SCALE GENOMIC DNA]</scope>
    <source>
        <strain evidence="1 2">UAMH 10762</strain>
    </source>
</reference>
<dbReference type="GO" id="GO:0000470">
    <property type="term" value="P:maturation of LSU-rRNA"/>
    <property type="evidence" value="ECO:0007669"/>
    <property type="project" value="TreeGrafter"/>
</dbReference>
<dbReference type="OMA" id="WLWEWYW"/>
<evidence type="ECO:0000313" key="1">
    <source>
        <dbReference type="EMBL" id="EMC97960.1"/>
    </source>
</evidence>
<dbReference type="InterPro" id="IPR007174">
    <property type="entry name" value="Las1"/>
</dbReference>
<dbReference type="KEGG" id="bcom:BAUCODRAFT_409261"/>
<dbReference type="eggNOG" id="KOG2425">
    <property type="taxonomic scope" value="Eukaryota"/>
</dbReference>
<dbReference type="Proteomes" id="UP000011761">
    <property type="component" value="Unassembled WGS sequence"/>
</dbReference>
<dbReference type="OrthoDB" id="10263222at2759"/>
<dbReference type="GO" id="GO:0004519">
    <property type="term" value="F:endonuclease activity"/>
    <property type="evidence" value="ECO:0007669"/>
    <property type="project" value="InterPro"/>
</dbReference>